<keyword evidence="4" id="KW-1185">Reference proteome</keyword>
<dbReference type="GO" id="GO:0016491">
    <property type="term" value="F:oxidoreductase activity"/>
    <property type="evidence" value="ECO:0007669"/>
    <property type="project" value="UniProtKB-KW"/>
</dbReference>
<accession>A0A3S2YXL4</accession>
<dbReference type="InterPro" id="IPR043144">
    <property type="entry name" value="Mal/L-sulf/L-lact_DH-like_ah"/>
</dbReference>
<dbReference type="PANTHER" id="PTHR11091:SF0">
    <property type="entry name" value="MALATE DEHYDROGENASE"/>
    <property type="match status" value="1"/>
</dbReference>
<gene>
    <name evidence="3" type="ORF">EOE48_01560</name>
</gene>
<dbReference type="Gene3D" id="1.10.1530.10">
    <property type="match status" value="1"/>
</dbReference>
<organism evidence="3 4">
    <name type="scientific">Methylobacterium oryzihabitans</name>
    <dbReference type="NCBI Taxonomy" id="2499852"/>
    <lineage>
        <taxon>Bacteria</taxon>
        <taxon>Pseudomonadati</taxon>
        <taxon>Pseudomonadota</taxon>
        <taxon>Alphaproteobacteria</taxon>
        <taxon>Hyphomicrobiales</taxon>
        <taxon>Methylobacteriaceae</taxon>
        <taxon>Methylobacterium</taxon>
    </lineage>
</organism>
<dbReference type="Proteomes" id="UP000286997">
    <property type="component" value="Unassembled WGS sequence"/>
</dbReference>
<dbReference type="Gene3D" id="3.30.1370.60">
    <property type="entry name" value="Hypothetical oxidoreductase yiak, domain 2"/>
    <property type="match status" value="1"/>
</dbReference>
<sequence length="358" mass="37228">MQIAADRLTAYVRDIFAAEGCAPAEAERIGRYLVAANLTGHDSHGVIRVPRYVAWLREGEVVANQTPQIVSDSPAFALVDGGYGFGQTAGPFATELGIARAKANGVAIVALRHSGHLGRIGEWAEQAAAAGLVSVHFVNVAGSQLVAPFGSVDRRFSTAPFAAGFPVAGEEPIILDFATSAVAEGKVLVASQGGKALPEGVLIEPDGRLSRDPATLFGPIEGTLARDSRNGAGAIRAFGEHKGSGLALLCELLAGALTGSGTCGPGQRRFCNGMLSIYLTPQAFGSDDAVAAETRTYLDFFRSARPATPGGEVLLPGEPERHTRATRLAEGVPLTDPVWETLLAAGRDRGLDGEGYRG</sequence>
<dbReference type="AlphaFoldDB" id="A0A3S2YXL4"/>
<dbReference type="NCBIfam" id="NF007504">
    <property type="entry name" value="PRK10098.1"/>
    <property type="match status" value="1"/>
</dbReference>
<dbReference type="PANTHER" id="PTHR11091">
    <property type="entry name" value="OXIDOREDUCTASE-RELATED"/>
    <property type="match status" value="1"/>
</dbReference>
<dbReference type="Pfam" id="PF02615">
    <property type="entry name" value="Ldh_2"/>
    <property type="match status" value="1"/>
</dbReference>
<comment type="caution">
    <text evidence="3">The sequence shown here is derived from an EMBL/GenBank/DDBJ whole genome shotgun (WGS) entry which is preliminary data.</text>
</comment>
<comment type="similarity">
    <text evidence="1">Belongs to the LDH2/MDH2 oxidoreductase family.</text>
</comment>
<name>A0A3S2YXL4_9HYPH</name>
<dbReference type="InterPro" id="IPR036111">
    <property type="entry name" value="Mal/L-sulfo/L-lacto_DH-like_sf"/>
</dbReference>
<evidence type="ECO:0000256" key="1">
    <source>
        <dbReference type="ARBA" id="ARBA00006056"/>
    </source>
</evidence>
<dbReference type="EMBL" id="SACP01000001">
    <property type="protein sequence ID" value="RVU21760.1"/>
    <property type="molecule type" value="Genomic_DNA"/>
</dbReference>
<proteinExistence type="inferred from homology"/>
<evidence type="ECO:0000256" key="2">
    <source>
        <dbReference type="ARBA" id="ARBA00023002"/>
    </source>
</evidence>
<evidence type="ECO:0000313" key="4">
    <source>
        <dbReference type="Proteomes" id="UP000286997"/>
    </source>
</evidence>
<dbReference type="InterPro" id="IPR043143">
    <property type="entry name" value="Mal/L-sulf/L-lact_DH-like_NADP"/>
</dbReference>
<evidence type="ECO:0000313" key="3">
    <source>
        <dbReference type="EMBL" id="RVU21760.1"/>
    </source>
</evidence>
<protein>
    <submittedName>
        <fullName evidence="3">Malate/lactate/ureidoglycolate dehydrogenase</fullName>
    </submittedName>
</protein>
<keyword evidence="2" id="KW-0560">Oxidoreductase</keyword>
<dbReference type="SUPFAM" id="SSF89733">
    <property type="entry name" value="L-sulfolactate dehydrogenase-like"/>
    <property type="match status" value="1"/>
</dbReference>
<dbReference type="InterPro" id="IPR003767">
    <property type="entry name" value="Malate/L-lactate_DH-like"/>
</dbReference>
<dbReference type="RefSeq" id="WP_127727003.1">
    <property type="nucleotide sequence ID" value="NZ_SACP01000001.1"/>
</dbReference>
<reference evidence="3 4" key="1">
    <citation type="submission" date="2019-01" db="EMBL/GenBank/DDBJ databases">
        <authorList>
            <person name="Chen W.-M."/>
        </authorList>
    </citation>
    <scope>NUCLEOTIDE SEQUENCE [LARGE SCALE GENOMIC DNA]</scope>
    <source>
        <strain evidence="3 4">TER-1</strain>
    </source>
</reference>
<dbReference type="OrthoDB" id="9811519at2"/>